<dbReference type="NCBIfam" id="TIGR02454">
    <property type="entry name" value="ECF_T_CbiQ"/>
    <property type="match status" value="1"/>
</dbReference>
<dbReference type="AlphaFoldDB" id="A0A255ICV9"/>
<dbReference type="Proteomes" id="UP000247523">
    <property type="component" value="Unassembled WGS sequence"/>
</dbReference>
<dbReference type="InterPro" id="IPR012809">
    <property type="entry name" value="ECF_CbiQ"/>
</dbReference>
<evidence type="ECO:0000313" key="8">
    <source>
        <dbReference type="EMBL" id="RDY31279.1"/>
    </source>
</evidence>
<dbReference type="EMBL" id="QICS01000001">
    <property type="protein sequence ID" value="PXV96145.1"/>
    <property type="molecule type" value="Genomic_DNA"/>
</dbReference>
<dbReference type="Pfam" id="PF02361">
    <property type="entry name" value="CbiQ"/>
    <property type="match status" value="1"/>
</dbReference>
<keyword evidence="5 6" id="KW-0472">Membrane</keyword>
<comment type="subcellular location">
    <subcellularLocation>
        <location evidence="1">Cell membrane</location>
        <topology evidence="1">Multi-pass membrane protein</topology>
    </subcellularLocation>
</comment>
<dbReference type="PANTHER" id="PTHR43723:SF1">
    <property type="entry name" value="COBALT TRANSPORT PROTEIN CBIQ"/>
    <property type="match status" value="1"/>
</dbReference>
<dbReference type="GO" id="GO:0006824">
    <property type="term" value="P:cobalt ion transport"/>
    <property type="evidence" value="ECO:0007669"/>
    <property type="project" value="InterPro"/>
</dbReference>
<proteinExistence type="predicted"/>
<feature type="transmembrane region" description="Helical" evidence="6">
    <location>
        <begin position="44"/>
        <end position="69"/>
    </location>
</feature>
<gene>
    <name evidence="8" type="primary">cbiQ</name>
    <name evidence="7" type="ORF">C8E03_101779</name>
    <name evidence="8" type="ORF">CG710_010310</name>
</gene>
<keyword evidence="3 6" id="KW-0812">Transmembrane</keyword>
<accession>A0A255ICV9</accession>
<evidence type="ECO:0000313" key="7">
    <source>
        <dbReference type="EMBL" id="PXV96145.1"/>
    </source>
</evidence>
<evidence type="ECO:0000256" key="5">
    <source>
        <dbReference type="ARBA" id="ARBA00023136"/>
    </source>
</evidence>
<keyword evidence="2" id="KW-1003">Cell membrane</keyword>
<reference evidence="8" key="3">
    <citation type="submission" date="2018-07" db="EMBL/GenBank/DDBJ databases">
        <authorList>
            <person name="Quirk P.G."/>
            <person name="Krulwich T.A."/>
        </authorList>
    </citation>
    <scope>NUCLEOTIDE SEQUENCE</scope>
    <source>
        <strain evidence="8">CCRI-19302</strain>
    </source>
</reference>
<feature type="transmembrane region" description="Helical" evidence="6">
    <location>
        <begin position="130"/>
        <end position="148"/>
    </location>
</feature>
<feature type="transmembrane region" description="Helical" evidence="6">
    <location>
        <begin position="253"/>
        <end position="271"/>
    </location>
</feature>
<keyword evidence="4 6" id="KW-1133">Transmembrane helix</keyword>
<organism evidence="7 10">
    <name type="scientific">Lachnotalea glycerini</name>
    <dbReference type="NCBI Taxonomy" id="1763509"/>
    <lineage>
        <taxon>Bacteria</taxon>
        <taxon>Bacillati</taxon>
        <taxon>Bacillota</taxon>
        <taxon>Clostridia</taxon>
        <taxon>Lachnospirales</taxon>
        <taxon>Lachnospiraceae</taxon>
        <taxon>Lachnotalea</taxon>
    </lineage>
</organism>
<dbReference type="OrthoDB" id="9815246at2"/>
<dbReference type="Proteomes" id="UP000216411">
    <property type="component" value="Unassembled WGS sequence"/>
</dbReference>
<evidence type="ECO:0000313" key="9">
    <source>
        <dbReference type="Proteomes" id="UP000216411"/>
    </source>
</evidence>
<comment type="caution">
    <text evidence="7">The sequence shown here is derived from an EMBL/GenBank/DDBJ whole genome shotgun (WGS) entry which is preliminary data.</text>
</comment>
<reference evidence="8 9" key="1">
    <citation type="journal article" date="2017" name="Genome Announc.">
        <title>Draft Genome Sequence of a Sporulating and Motile Strain of Lachnotalea glycerini Isolated from Water in Quebec City, Canada.</title>
        <authorList>
            <person name="Maheux A.F."/>
            <person name="Boudreau D.K."/>
            <person name="Berube E."/>
            <person name="Boissinot M."/>
            <person name="Raymond F."/>
            <person name="Brodeur S."/>
            <person name="Corbeil J."/>
            <person name="Isabel S."/>
            <person name="Omar R.F."/>
            <person name="Bergeron M.G."/>
        </authorList>
    </citation>
    <scope>NUCLEOTIDE SEQUENCE [LARGE SCALE GENOMIC DNA]</scope>
    <source>
        <strain evidence="8 9">CCRI-19302</strain>
    </source>
</reference>
<evidence type="ECO:0000256" key="6">
    <source>
        <dbReference type="SAM" id="Phobius"/>
    </source>
</evidence>
<sequence>MHIHFNKKHRKYHKHGGKTLDIDQYAVQSGLVDMNPDLKLLTGVLSLVLCLMSPNGITAIVVAVFMLYITLYHGKLKALQYFNLILIPLFFITLSGLVLLVDFSKKKFGFFNISILGGYLIVTQTSMKTAFLVSTRALCSITCLYMISLSTPLFEIIGVLRKYKVPEIIIELMYLIYRFIFILLEAYHNMKTAADTRLGYCNIKRSYYSFFGICSNLFVIAFQKASKSFDAMEARGYNGNLKFLEKDKPVKRLQIVFFLFYCFIMFMILVLERIGIWQKIF</sequence>
<feature type="transmembrane region" description="Helical" evidence="6">
    <location>
        <begin position="207"/>
        <end position="225"/>
    </location>
</feature>
<feature type="transmembrane region" description="Helical" evidence="6">
    <location>
        <begin position="81"/>
        <end position="101"/>
    </location>
</feature>
<protein>
    <submittedName>
        <fullName evidence="8">Cobalt ECF transporter T component CbiQ</fullName>
    </submittedName>
    <submittedName>
        <fullName evidence="7">Cobalt/nickel transport system permease protein</fullName>
    </submittedName>
</protein>
<feature type="transmembrane region" description="Helical" evidence="6">
    <location>
        <begin position="107"/>
        <end position="123"/>
    </location>
</feature>
<keyword evidence="9" id="KW-1185">Reference proteome</keyword>
<evidence type="ECO:0000256" key="1">
    <source>
        <dbReference type="ARBA" id="ARBA00004651"/>
    </source>
</evidence>
<dbReference type="InterPro" id="IPR003339">
    <property type="entry name" value="ABC/ECF_trnsptr_transmembrane"/>
</dbReference>
<reference evidence="7 10" key="2">
    <citation type="submission" date="2018-05" db="EMBL/GenBank/DDBJ databases">
        <title>Genomic Encyclopedia of Type Strains, Phase IV (KMG-IV): sequencing the most valuable type-strain genomes for metagenomic binning, comparative biology and taxonomic classification.</title>
        <authorList>
            <person name="Goeker M."/>
        </authorList>
    </citation>
    <scope>NUCLEOTIDE SEQUENCE [LARGE SCALE GENOMIC DNA]</scope>
    <source>
        <strain evidence="7 10">DSM 28816</strain>
    </source>
</reference>
<name>A0A255ICV9_9FIRM</name>
<dbReference type="RefSeq" id="WP_094377915.1">
    <property type="nucleotide sequence ID" value="NZ_NOKA02000018.1"/>
</dbReference>
<dbReference type="GO" id="GO:0043190">
    <property type="term" value="C:ATP-binding cassette (ABC) transporter complex"/>
    <property type="evidence" value="ECO:0007669"/>
    <property type="project" value="InterPro"/>
</dbReference>
<dbReference type="InterPro" id="IPR052770">
    <property type="entry name" value="Cobalt_transport_CbiQ"/>
</dbReference>
<evidence type="ECO:0000256" key="3">
    <source>
        <dbReference type="ARBA" id="ARBA00022692"/>
    </source>
</evidence>
<dbReference type="CDD" id="cd16914">
    <property type="entry name" value="EcfT"/>
    <property type="match status" value="1"/>
</dbReference>
<evidence type="ECO:0000313" key="10">
    <source>
        <dbReference type="Proteomes" id="UP000247523"/>
    </source>
</evidence>
<feature type="transmembrane region" description="Helical" evidence="6">
    <location>
        <begin position="168"/>
        <end position="187"/>
    </location>
</feature>
<dbReference type="EMBL" id="NOKA02000018">
    <property type="protein sequence ID" value="RDY31279.1"/>
    <property type="molecule type" value="Genomic_DNA"/>
</dbReference>
<evidence type="ECO:0000256" key="4">
    <source>
        <dbReference type="ARBA" id="ARBA00022989"/>
    </source>
</evidence>
<dbReference type="PANTHER" id="PTHR43723">
    <property type="entry name" value="COBALT TRANSPORT PROTEIN CBIQ"/>
    <property type="match status" value="1"/>
</dbReference>
<evidence type="ECO:0000256" key="2">
    <source>
        <dbReference type="ARBA" id="ARBA00022475"/>
    </source>
</evidence>